<dbReference type="EMBL" id="OOIL02000746">
    <property type="protein sequence ID" value="VFQ68884.1"/>
    <property type="molecule type" value="Genomic_DNA"/>
</dbReference>
<sequence length="81" mass="9042">MTFFFDQNCGRSALIFDQHLDTEQGGGGYRLAARHGGPVPTSVIPVGNHTAAFSLIRFLLVESPKLFHLICLWRFLNPLDI</sequence>
<reference evidence="1 2" key="1">
    <citation type="submission" date="2018-04" db="EMBL/GenBank/DDBJ databases">
        <authorList>
            <person name="Vogel A."/>
        </authorList>
    </citation>
    <scope>NUCLEOTIDE SEQUENCE [LARGE SCALE GENOMIC DNA]</scope>
</reference>
<proteinExistence type="predicted"/>
<evidence type="ECO:0000313" key="1">
    <source>
        <dbReference type="EMBL" id="VFQ68884.1"/>
    </source>
</evidence>
<protein>
    <submittedName>
        <fullName evidence="1">Uncharacterized protein</fullName>
    </submittedName>
</protein>
<accession>A0A484KXK5</accession>
<evidence type="ECO:0000313" key="2">
    <source>
        <dbReference type="Proteomes" id="UP000595140"/>
    </source>
</evidence>
<name>A0A484KXK5_9ASTE</name>
<dbReference type="Proteomes" id="UP000595140">
    <property type="component" value="Unassembled WGS sequence"/>
</dbReference>
<gene>
    <name evidence="1" type="ORF">CCAM_LOCUS10660</name>
</gene>
<dbReference type="AlphaFoldDB" id="A0A484KXK5"/>
<organism evidence="1 2">
    <name type="scientific">Cuscuta campestris</name>
    <dbReference type="NCBI Taxonomy" id="132261"/>
    <lineage>
        <taxon>Eukaryota</taxon>
        <taxon>Viridiplantae</taxon>
        <taxon>Streptophyta</taxon>
        <taxon>Embryophyta</taxon>
        <taxon>Tracheophyta</taxon>
        <taxon>Spermatophyta</taxon>
        <taxon>Magnoliopsida</taxon>
        <taxon>eudicotyledons</taxon>
        <taxon>Gunneridae</taxon>
        <taxon>Pentapetalae</taxon>
        <taxon>asterids</taxon>
        <taxon>lamiids</taxon>
        <taxon>Solanales</taxon>
        <taxon>Convolvulaceae</taxon>
        <taxon>Cuscuteae</taxon>
        <taxon>Cuscuta</taxon>
        <taxon>Cuscuta subgen. Grammica</taxon>
        <taxon>Cuscuta sect. Cleistogrammica</taxon>
    </lineage>
</organism>
<keyword evidence="2" id="KW-1185">Reference proteome</keyword>